<protein>
    <submittedName>
        <fullName evidence="2">Uncharacterized protein</fullName>
    </submittedName>
</protein>
<name>A0A9W5WWG2_BABOV</name>
<dbReference type="OrthoDB" id="366691at2759"/>
<feature type="transmembrane region" description="Helical" evidence="1">
    <location>
        <begin position="148"/>
        <end position="170"/>
    </location>
</feature>
<dbReference type="EMBL" id="BLIY01000027">
    <property type="protein sequence ID" value="GFE55946.1"/>
    <property type="molecule type" value="Genomic_DNA"/>
</dbReference>
<sequence>MTFMGHLVALTKEDIVEYCKSTYNHYFNYDIARDTLRFYPMGSTMLIRGIISIYNQVEFKKIFTFLNLCKFIDYLLGIIINRLKMLRNYDILDGVDLVVFFFEFLIDKYIFRLNGFQMAQKCRFSLRYYALWIRCFSTIEIKKDVHPFFYGALALVMTLLVVPPLFYAIITDIENFNTFDNLYHYFISTVTPF</sequence>
<keyword evidence="1" id="KW-1133">Transmembrane helix</keyword>
<feature type="transmembrane region" description="Helical" evidence="1">
    <location>
        <begin position="62"/>
        <end position="80"/>
    </location>
</feature>
<organism evidence="2 3">
    <name type="scientific">Babesia ovis</name>
    <dbReference type="NCBI Taxonomy" id="5869"/>
    <lineage>
        <taxon>Eukaryota</taxon>
        <taxon>Sar</taxon>
        <taxon>Alveolata</taxon>
        <taxon>Apicomplexa</taxon>
        <taxon>Aconoidasida</taxon>
        <taxon>Piroplasmida</taxon>
        <taxon>Babesiidae</taxon>
        <taxon>Babesia</taxon>
    </lineage>
</organism>
<keyword evidence="1" id="KW-0472">Membrane</keyword>
<evidence type="ECO:0000313" key="2">
    <source>
        <dbReference type="EMBL" id="GFE55946.1"/>
    </source>
</evidence>
<reference evidence="2" key="1">
    <citation type="submission" date="2019-12" db="EMBL/GenBank/DDBJ databases">
        <title>Genome sequence of Babesia ovis.</title>
        <authorList>
            <person name="Yamagishi J."/>
            <person name="Sevinc F."/>
            <person name="Xuan X."/>
        </authorList>
    </citation>
    <scope>NUCLEOTIDE SEQUENCE</scope>
    <source>
        <strain evidence="2">Selcuk</strain>
    </source>
</reference>
<keyword evidence="2" id="KW-0933">Apicoplast</keyword>
<keyword evidence="3" id="KW-1185">Reference proteome</keyword>
<comment type="caution">
    <text evidence="2">The sequence shown here is derived from an EMBL/GenBank/DDBJ whole genome shotgun (WGS) entry which is preliminary data.</text>
</comment>
<gene>
    <name evidence="2" type="ORF">BaOVIS_035000</name>
</gene>
<keyword evidence="2" id="KW-0934">Plastid</keyword>
<accession>A0A9W5WWG2</accession>
<proteinExistence type="predicted"/>
<evidence type="ECO:0000256" key="1">
    <source>
        <dbReference type="SAM" id="Phobius"/>
    </source>
</evidence>
<dbReference type="Proteomes" id="UP001057455">
    <property type="component" value="Unassembled WGS sequence"/>
</dbReference>
<geneLocation type="apicoplast" evidence="2"/>
<evidence type="ECO:0000313" key="3">
    <source>
        <dbReference type="Proteomes" id="UP001057455"/>
    </source>
</evidence>
<dbReference type="AlphaFoldDB" id="A0A9W5WWG2"/>
<keyword evidence="1" id="KW-0812">Transmembrane</keyword>